<dbReference type="GeneID" id="100372380"/>
<dbReference type="InterPro" id="IPR036915">
    <property type="entry name" value="Cyclin-like_sf"/>
</dbReference>
<evidence type="ECO:0000313" key="4">
    <source>
        <dbReference type="RefSeq" id="XP_002737287.2"/>
    </source>
</evidence>
<gene>
    <name evidence="4" type="primary">LOC100372380</name>
</gene>
<evidence type="ECO:0000256" key="2">
    <source>
        <dbReference type="ARBA" id="ARBA00040808"/>
    </source>
</evidence>
<accession>A0ABM0GTY2</accession>
<dbReference type="InterPro" id="IPR013922">
    <property type="entry name" value="Cyclin_PHO80-like"/>
</dbReference>
<reference evidence="4" key="1">
    <citation type="submission" date="2025-08" db="UniProtKB">
        <authorList>
            <consortium name="RefSeq"/>
        </authorList>
    </citation>
    <scope>IDENTIFICATION</scope>
    <source>
        <tissue evidence="4">Testes</tissue>
    </source>
</reference>
<dbReference type="Gene3D" id="1.10.472.10">
    <property type="entry name" value="Cyclin-like"/>
    <property type="match status" value="1"/>
</dbReference>
<dbReference type="PANTHER" id="PTHR15615:SF108">
    <property type="entry name" value="PROTEIN CNPPD1"/>
    <property type="match status" value="1"/>
</dbReference>
<dbReference type="Pfam" id="PF08613">
    <property type="entry name" value="Cyclin"/>
    <property type="match status" value="1"/>
</dbReference>
<comment type="similarity">
    <text evidence="1">Belongs to the CNPPD1 family.</text>
</comment>
<dbReference type="SUPFAM" id="SSF47954">
    <property type="entry name" value="Cyclin-like"/>
    <property type="match status" value="1"/>
</dbReference>
<keyword evidence="3" id="KW-1185">Reference proteome</keyword>
<organism evidence="3 4">
    <name type="scientific">Saccoglossus kowalevskii</name>
    <name type="common">Acorn worm</name>
    <dbReference type="NCBI Taxonomy" id="10224"/>
    <lineage>
        <taxon>Eukaryota</taxon>
        <taxon>Metazoa</taxon>
        <taxon>Hemichordata</taxon>
        <taxon>Enteropneusta</taxon>
        <taxon>Harrimaniidae</taxon>
        <taxon>Saccoglossus</taxon>
    </lineage>
</organism>
<proteinExistence type="inferred from homology"/>
<sequence length="326" mass="36969">MDFSSPFDVMGLPRSDLENYEDFPGHTEFTERLRKTLYYGSDPDTDQPSLPVTDIAIDLFQDASPSPHKKIDKNFASRISRKSSMSPCAFMLSMVYIERMKRTNPEYLVKISSADLFLVSMMIASKYLYDEGEEEEMYNDEWAEAAGIDVDTVNEMEIDFLAAIDWNLYIKPVEFFQFLHKIETRIAIQEGNKRGWFSYTDLLVLLEGQNFHNIFMNAINQTVQVASICALMYGMCAAAMIGSSALALQSTMSTAPLTEIPIPVLEPTYLMPIYHSGTGVARFVSRGCFTPGNQIKFLIGGHFVLMNVVQEHYLRHALTDRHIAHS</sequence>
<protein>
    <recommendedName>
        <fullName evidence="2">Protein CNPPD1</fullName>
    </recommendedName>
</protein>
<evidence type="ECO:0000256" key="1">
    <source>
        <dbReference type="ARBA" id="ARBA00038508"/>
    </source>
</evidence>
<dbReference type="PANTHER" id="PTHR15615">
    <property type="match status" value="1"/>
</dbReference>
<dbReference type="Proteomes" id="UP000694865">
    <property type="component" value="Unplaced"/>
</dbReference>
<dbReference type="RefSeq" id="XP_002737287.2">
    <property type="nucleotide sequence ID" value="XM_002737241.2"/>
</dbReference>
<dbReference type="CDD" id="cd20557">
    <property type="entry name" value="CYCLIN_ScPCL1-like"/>
    <property type="match status" value="1"/>
</dbReference>
<name>A0ABM0GTY2_SACKO</name>
<evidence type="ECO:0000313" key="3">
    <source>
        <dbReference type="Proteomes" id="UP000694865"/>
    </source>
</evidence>